<gene>
    <name evidence="2" type="ORF">AB0L03_00260</name>
</gene>
<keyword evidence="3" id="KW-1185">Reference proteome</keyword>
<proteinExistence type="predicted"/>
<evidence type="ECO:0000256" key="1">
    <source>
        <dbReference type="SAM" id="MobiDB-lite"/>
    </source>
</evidence>
<feature type="region of interest" description="Disordered" evidence="1">
    <location>
        <begin position="33"/>
        <end position="53"/>
    </location>
</feature>
<sequence>MPTGANARGAAYAVPWQNVTSHDASGADQPVTVYQPGKDGIPPGGKAFGAAIR</sequence>
<organism evidence="2 3">
    <name type="scientific">Streptomyces roseoverticillatus</name>
    <dbReference type="NCBI Taxonomy" id="66429"/>
    <lineage>
        <taxon>Bacteria</taxon>
        <taxon>Bacillati</taxon>
        <taxon>Actinomycetota</taxon>
        <taxon>Actinomycetes</taxon>
        <taxon>Kitasatosporales</taxon>
        <taxon>Streptomycetaceae</taxon>
        <taxon>Streptomyces</taxon>
    </lineage>
</organism>
<dbReference type="Proteomes" id="UP001552479">
    <property type="component" value="Unassembled WGS sequence"/>
</dbReference>
<protein>
    <submittedName>
        <fullName evidence="2">Uncharacterized protein</fullName>
    </submittedName>
</protein>
<comment type="caution">
    <text evidence="2">The sequence shown here is derived from an EMBL/GenBank/DDBJ whole genome shotgun (WGS) entry which is preliminary data.</text>
</comment>
<dbReference type="EMBL" id="JBFASG010000001">
    <property type="protein sequence ID" value="MEV4921286.1"/>
    <property type="molecule type" value="Genomic_DNA"/>
</dbReference>
<name>A0ABV3ILJ8_9ACTN</name>
<reference evidence="2 3" key="1">
    <citation type="submission" date="2024-06" db="EMBL/GenBank/DDBJ databases">
        <title>The Natural Products Discovery Center: Release of the First 8490 Sequenced Strains for Exploring Actinobacteria Biosynthetic Diversity.</title>
        <authorList>
            <person name="Kalkreuter E."/>
            <person name="Kautsar S.A."/>
            <person name="Yang D."/>
            <person name="Bader C.D."/>
            <person name="Teijaro C.N."/>
            <person name="Fluegel L."/>
            <person name="Davis C.M."/>
            <person name="Simpson J.R."/>
            <person name="Lauterbach L."/>
            <person name="Steele A.D."/>
            <person name="Gui C."/>
            <person name="Meng S."/>
            <person name="Li G."/>
            <person name="Viehrig K."/>
            <person name="Ye F."/>
            <person name="Su P."/>
            <person name="Kiefer A.F."/>
            <person name="Nichols A."/>
            <person name="Cepeda A.J."/>
            <person name="Yan W."/>
            <person name="Fan B."/>
            <person name="Jiang Y."/>
            <person name="Adhikari A."/>
            <person name="Zheng C.-J."/>
            <person name="Schuster L."/>
            <person name="Cowan T.M."/>
            <person name="Smanski M.J."/>
            <person name="Chevrette M.G."/>
            <person name="De Carvalho L.P.S."/>
            <person name="Shen B."/>
        </authorList>
    </citation>
    <scope>NUCLEOTIDE SEQUENCE [LARGE SCALE GENOMIC DNA]</scope>
    <source>
        <strain evidence="2 3">NPDC053791</strain>
    </source>
</reference>
<dbReference type="RefSeq" id="WP_359098069.1">
    <property type="nucleotide sequence ID" value="NZ_JBEZGT010000008.1"/>
</dbReference>
<evidence type="ECO:0000313" key="3">
    <source>
        <dbReference type="Proteomes" id="UP001552479"/>
    </source>
</evidence>
<evidence type="ECO:0000313" key="2">
    <source>
        <dbReference type="EMBL" id="MEV4921286.1"/>
    </source>
</evidence>
<accession>A0ABV3ILJ8</accession>